<reference evidence="9 10" key="1">
    <citation type="submission" date="2014-07" db="EMBL/GenBank/DDBJ databases">
        <title>Draft Genome Sequence of Gephyronic Acid Producer, Cystobacter violaceus Strain Cb vi76.</title>
        <authorList>
            <person name="Stevens D.C."/>
            <person name="Young J."/>
            <person name="Carmichael R."/>
            <person name="Tan J."/>
            <person name="Taylor R.E."/>
        </authorList>
    </citation>
    <scope>NUCLEOTIDE SEQUENCE [LARGE SCALE GENOMIC DNA]</scope>
    <source>
        <strain evidence="9 10">Cb vi76</strain>
    </source>
</reference>
<dbReference type="PANTHER" id="PTHR11472">
    <property type="entry name" value="DNA REPAIR DEAD HELICASE RAD3/XP-D SUBFAMILY MEMBER"/>
    <property type="match status" value="1"/>
</dbReference>
<dbReference type="PROSITE" id="PS51193">
    <property type="entry name" value="HELICASE_ATP_BIND_2"/>
    <property type="match status" value="1"/>
</dbReference>
<dbReference type="InterPro" id="IPR006555">
    <property type="entry name" value="ATP-dep_Helicase_C"/>
</dbReference>
<dbReference type="GO" id="GO:0004527">
    <property type="term" value="F:exonuclease activity"/>
    <property type="evidence" value="ECO:0007669"/>
    <property type="project" value="UniProtKB-KW"/>
</dbReference>
<evidence type="ECO:0000256" key="3">
    <source>
        <dbReference type="ARBA" id="ARBA00022840"/>
    </source>
</evidence>
<proteinExistence type="inferred from homology"/>
<dbReference type="GO" id="GO:0003676">
    <property type="term" value="F:nucleic acid binding"/>
    <property type="evidence" value="ECO:0007669"/>
    <property type="project" value="InterPro"/>
</dbReference>
<accession>A0A084SYJ7</accession>
<dbReference type="Gene3D" id="3.30.420.10">
    <property type="entry name" value="Ribonuclease H-like superfamily/Ribonuclease H"/>
    <property type="match status" value="1"/>
</dbReference>
<evidence type="ECO:0000256" key="6">
    <source>
        <dbReference type="ARBA" id="ARBA00038058"/>
    </source>
</evidence>
<feature type="region of interest" description="Disordered" evidence="7">
    <location>
        <begin position="240"/>
        <end position="267"/>
    </location>
</feature>
<feature type="domain" description="Helicase ATP-binding" evidence="8">
    <location>
        <begin position="284"/>
        <end position="549"/>
    </location>
</feature>
<dbReference type="Gene3D" id="3.40.50.300">
    <property type="entry name" value="P-loop containing nucleotide triphosphate hydrolases"/>
    <property type="match status" value="2"/>
</dbReference>
<dbReference type="GO" id="GO:0003678">
    <property type="term" value="F:DNA helicase activity"/>
    <property type="evidence" value="ECO:0007669"/>
    <property type="project" value="TreeGrafter"/>
</dbReference>
<dbReference type="PANTHER" id="PTHR11472:SF34">
    <property type="entry name" value="REGULATOR OF TELOMERE ELONGATION HELICASE 1"/>
    <property type="match status" value="1"/>
</dbReference>
<comment type="function">
    <text evidence="4">DNA polymerase III is a complex, multichain enzyme responsible for most of the replicative synthesis in bacteria. The epsilon subunit contain the editing function and is a proofreading 3'-5' exonuclease.</text>
</comment>
<organism evidence="9 10">
    <name type="scientific">Archangium violaceum Cb vi76</name>
    <dbReference type="NCBI Taxonomy" id="1406225"/>
    <lineage>
        <taxon>Bacteria</taxon>
        <taxon>Pseudomonadati</taxon>
        <taxon>Myxococcota</taxon>
        <taxon>Myxococcia</taxon>
        <taxon>Myxococcales</taxon>
        <taxon>Cystobacterineae</taxon>
        <taxon>Archangiaceae</taxon>
        <taxon>Archangium</taxon>
    </lineage>
</organism>
<dbReference type="InterPro" id="IPR012337">
    <property type="entry name" value="RNaseH-like_sf"/>
</dbReference>
<keyword evidence="9" id="KW-0269">Exonuclease</keyword>
<dbReference type="GO" id="GO:0006259">
    <property type="term" value="P:DNA metabolic process"/>
    <property type="evidence" value="ECO:0007669"/>
    <property type="project" value="UniProtKB-ARBA"/>
</dbReference>
<dbReference type="Proteomes" id="UP000028547">
    <property type="component" value="Unassembled WGS sequence"/>
</dbReference>
<dbReference type="RefSeq" id="WP_043391990.1">
    <property type="nucleotide sequence ID" value="NZ_JPMI01000048.1"/>
</dbReference>
<dbReference type="Pfam" id="PF00929">
    <property type="entry name" value="RNase_T"/>
    <property type="match status" value="1"/>
</dbReference>
<keyword evidence="1" id="KW-0547">Nucleotide-binding</keyword>
<name>A0A084SYJ7_9BACT</name>
<dbReference type="SUPFAM" id="SSF53098">
    <property type="entry name" value="Ribonuclease H-like"/>
    <property type="match status" value="1"/>
</dbReference>
<dbReference type="SMART" id="SM00491">
    <property type="entry name" value="HELICc2"/>
    <property type="match status" value="1"/>
</dbReference>
<evidence type="ECO:0000256" key="2">
    <source>
        <dbReference type="ARBA" id="ARBA00022801"/>
    </source>
</evidence>
<dbReference type="SUPFAM" id="SSF52540">
    <property type="entry name" value="P-loop containing nucleoside triphosphate hydrolases"/>
    <property type="match status" value="1"/>
</dbReference>
<evidence type="ECO:0000256" key="1">
    <source>
        <dbReference type="ARBA" id="ARBA00022741"/>
    </source>
</evidence>
<dbReference type="EMBL" id="JPMI01000048">
    <property type="protein sequence ID" value="KFA93532.1"/>
    <property type="molecule type" value="Genomic_DNA"/>
</dbReference>
<comment type="caution">
    <text evidence="9">The sequence shown here is derived from an EMBL/GenBank/DDBJ whole genome shotgun (WGS) entry which is preliminary data.</text>
</comment>
<sequence>MSSAADLFTRHVFLDLETTGLDPRADEVIELGALFIENGQVVDRYVHFFAASRPLPLTIRRLTGIEDSMLAGQPRLAERIPELRQRLAGWTVVAHNASFEKGFLPDLLGPIRAPVLDSCELMHYLHPELSSHSLESLMRWAGKGPRARHRAMTDCEATWSVLLHALDGCIRDGRAEDIADLLETLDPRAALRLAQIEAGEAGMELDGALDPEAAPLVSLLTGLWNLCRARPAPLKLEATGFLPGRAERQRANGSKPPPEPPDENTPVLPVRSEEVSALLGPGGALERAQEGFAARPAQLEMSQAVARTLSDGGQLAVEAGTGTGKSLAYLAPAALFAARNGRKVGVAPNTKTLQDQLIEKDLPRLHRATGGAFSYTLLKGQTNYLCRRRALDATRVEPGMGHAARAPRAYLRALMRRGPDGDLDRLSHWFRERFPVLHALAPAVRSEAATTLGERCPYFHRCYYHSAVAQARDADVLVINQSLAFAWPARYPKLDHLVLDEAHEVEDVATTALSSELSDMAFSRLAERLHGRDGRRGLFAELRRALFASRRAEARVLMSEIDSALLSVGAAARALGERVTALCEPAAASASEDADESAYAPELRITAEVRASPPWVPVREGLLELRECLQGLHKLLTVGLQEILPDLAVKMPPLERELAGGVSEVLELTTLTSELSDEPAEGRCYAATAVPRKQRWTLIAQPLNVAPYVSRDFAQHKRALVLASATLSTGTERMPYVLGRLGLDGRNEGIPAPRLLRAPTPFNLRKQALVILVMDAPRAHEEPFIEWAATRVSGLAQVMGGRVLGLFASSRRMERVGDLVKAKLEPMGIEVMRQSRGHGRSLAARQEKDTGTVLLGTKSFWQGVDIPGRGVGCVFIDKLPLEPASRPLVAAREEPLSRGGNTHLGFLHYRMPRALLMLRQGVGRLIRSHADRGVVVIADPGHPSYRQLLLDALAGYRVELLPWSEARVRLYSAIEDMGLIRRA</sequence>
<dbReference type="SMART" id="SM00479">
    <property type="entry name" value="EXOIII"/>
    <property type="match status" value="1"/>
</dbReference>
<dbReference type="InterPro" id="IPR045028">
    <property type="entry name" value="DinG/Rad3-like"/>
</dbReference>
<comment type="similarity">
    <text evidence="6">Belongs to the helicase family. DinG subfamily.</text>
</comment>
<evidence type="ECO:0000313" key="10">
    <source>
        <dbReference type="Proteomes" id="UP000028547"/>
    </source>
</evidence>
<keyword evidence="3" id="KW-0067">ATP-binding</keyword>
<dbReference type="InterPro" id="IPR013520">
    <property type="entry name" value="Ribonucl_H"/>
</dbReference>
<keyword evidence="2" id="KW-0378">Hydrolase</keyword>
<gene>
    <name evidence="9" type="ORF">Q664_08710</name>
</gene>
<evidence type="ECO:0000313" key="9">
    <source>
        <dbReference type="EMBL" id="KFA93532.1"/>
    </source>
</evidence>
<dbReference type="Pfam" id="PF13307">
    <property type="entry name" value="Helicase_C_2"/>
    <property type="match status" value="1"/>
</dbReference>
<evidence type="ECO:0000256" key="5">
    <source>
        <dbReference type="ARBA" id="ARBA00026073"/>
    </source>
</evidence>
<evidence type="ECO:0000259" key="8">
    <source>
        <dbReference type="PROSITE" id="PS51193"/>
    </source>
</evidence>
<dbReference type="FunFam" id="3.30.420.10:FF:000045">
    <property type="entry name" value="3'-5' exonuclease DinG"/>
    <property type="match status" value="1"/>
</dbReference>
<dbReference type="GO" id="GO:0016818">
    <property type="term" value="F:hydrolase activity, acting on acid anhydrides, in phosphorus-containing anhydrides"/>
    <property type="evidence" value="ECO:0007669"/>
    <property type="project" value="InterPro"/>
</dbReference>
<dbReference type="InterPro" id="IPR027417">
    <property type="entry name" value="P-loop_NTPase"/>
</dbReference>
<dbReference type="InterPro" id="IPR036397">
    <property type="entry name" value="RNaseH_sf"/>
</dbReference>
<protein>
    <submittedName>
        <fullName evidence="9">Exonuclease</fullName>
    </submittedName>
</protein>
<comment type="subunit">
    <text evidence="5">DNA polymerase III contains a core (composed of alpha, epsilon and theta chains) that associates with a tau subunit. This core dimerizes to form the POLIII' complex. PolIII' associates with the gamma complex (composed of gamma, delta, delta', psi and chi chains) and with the beta chain to form the complete DNA polymerase III complex.</text>
</comment>
<evidence type="ECO:0000256" key="4">
    <source>
        <dbReference type="ARBA" id="ARBA00025483"/>
    </source>
</evidence>
<dbReference type="GO" id="GO:0005524">
    <property type="term" value="F:ATP binding"/>
    <property type="evidence" value="ECO:0007669"/>
    <property type="project" value="UniProtKB-KW"/>
</dbReference>
<evidence type="ECO:0000256" key="7">
    <source>
        <dbReference type="SAM" id="MobiDB-lite"/>
    </source>
</evidence>
<keyword evidence="9" id="KW-0540">Nuclease</keyword>
<dbReference type="AlphaFoldDB" id="A0A084SYJ7"/>
<dbReference type="CDD" id="cd06127">
    <property type="entry name" value="DEDDh"/>
    <property type="match status" value="1"/>
</dbReference>
<dbReference type="InterPro" id="IPR014013">
    <property type="entry name" value="Helic_SF1/SF2_ATP-bd_DinG/Rad3"/>
</dbReference>